<dbReference type="AlphaFoldDB" id="A0A087UYZ8"/>
<feature type="chain" id="PRO_5001831022" evidence="1">
    <location>
        <begin position="19"/>
        <end position="63"/>
    </location>
</feature>
<proteinExistence type="predicted"/>
<evidence type="ECO:0000313" key="3">
    <source>
        <dbReference type="Proteomes" id="UP000054359"/>
    </source>
</evidence>
<organism evidence="2 3">
    <name type="scientific">Stegodyphus mimosarum</name>
    <name type="common">African social velvet spider</name>
    <dbReference type="NCBI Taxonomy" id="407821"/>
    <lineage>
        <taxon>Eukaryota</taxon>
        <taxon>Metazoa</taxon>
        <taxon>Ecdysozoa</taxon>
        <taxon>Arthropoda</taxon>
        <taxon>Chelicerata</taxon>
        <taxon>Arachnida</taxon>
        <taxon>Araneae</taxon>
        <taxon>Araneomorphae</taxon>
        <taxon>Entelegynae</taxon>
        <taxon>Eresoidea</taxon>
        <taxon>Eresidae</taxon>
        <taxon>Stegodyphus</taxon>
    </lineage>
</organism>
<keyword evidence="1" id="KW-0732">Signal</keyword>
<gene>
    <name evidence="2" type="ORF">X975_14599</name>
</gene>
<feature type="non-terminal residue" evidence="2">
    <location>
        <position position="63"/>
    </location>
</feature>
<dbReference type="Proteomes" id="UP000054359">
    <property type="component" value="Unassembled WGS sequence"/>
</dbReference>
<evidence type="ECO:0000256" key="1">
    <source>
        <dbReference type="SAM" id="SignalP"/>
    </source>
</evidence>
<name>A0A087UYZ8_STEMI</name>
<accession>A0A087UYZ8</accession>
<feature type="signal peptide" evidence="1">
    <location>
        <begin position="1"/>
        <end position="18"/>
    </location>
</feature>
<evidence type="ECO:0000313" key="2">
    <source>
        <dbReference type="EMBL" id="KFM82587.1"/>
    </source>
</evidence>
<sequence length="63" mass="7221">MKFLVALFFFAMVAVAMSQSSYNYGYNTHTPGAVVSHHASSGWAGLPNYAYNYHYGAYPYRWW</sequence>
<keyword evidence="3" id="KW-1185">Reference proteome</keyword>
<reference evidence="2 3" key="1">
    <citation type="submission" date="2013-11" db="EMBL/GenBank/DDBJ databases">
        <title>Genome sequencing of Stegodyphus mimosarum.</title>
        <authorList>
            <person name="Bechsgaard J."/>
        </authorList>
    </citation>
    <scope>NUCLEOTIDE SEQUENCE [LARGE SCALE GENOMIC DNA]</scope>
</reference>
<dbReference type="EMBL" id="KK122364">
    <property type="protein sequence ID" value="KFM82587.1"/>
    <property type="molecule type" value="Genomic_DNA"/>
</dbReference>
<protein>
    <submittedName>
        <fullName evidence="2">Uncharacterized protein</fullName>
    </submittedName>
</protein>